<reference evidence="8 9" key="2">
    <citation type="journal article" date="2011" name="ISME J.">
        <title>RNA-seq reveals cooperative metabolic interactions between two termite-gut spirochete species in co-culture.</title>
        <authorList>
            <person name="Rosenthal A.Z."/>
            <person name="Matson E.G."/>
            <person name="Eldar A."/>
            <person name="Leadbetter J.R."/>
        </authorList>
    </citation>
    <scope>NUCLEOTIDE SEQUENCE [LARGE SCALE GENOMIC DNA]</scope>
    <source>
        <strain evidence="9">ATCC BAA-887 / DSM 12427 / ZAS-2</strain>
    </source>
</reference>
<comment type="pathway">
    <text evidence="7">tRNA modification; N(7)-methylguanine-tRNA biosynthesis.</text>
</comment>
<sequence length="224" mass="25534">MSYGIKSYVIRAGRMSVAQRRSYETLGPDFSVPFAEGLLDFNSVFGSHNPVTLEIGFGMGIATAEIAEENPDKNYLGVEVHKPGIGRLLWEIEKRGLTNIRIIEYDAVEVLGKMIPPSSLAAFHIFFPDPWPKKRHHKRRLITRPFTETLVEKLLPGGYVYMVTDWAEYGEWALAELSGTPGLRNPYDGFAPPQAWRPQTKFERKGLDKHHEVRELFFLKEKGE</sequence>
<evidence type="ECO:0000256" key="7">
    <source>
        <dbReference type="HAMAP-Rule" id="MF_01057"/>
    </source>
</evidence>
<protein>
    <recommendedName>
        <fullName evidence="7">tRNA (guanine-N(7)-)-methyltransferase</fullName>
        <ecNumber evidence="7">2.1.1.33</ecNumber>
    </recommendedName>
    <alternativeName>
        <fullName evidence="7">tRNA (guanine(46)-N(7))-methyltransferase</fullName>
    </alternativeName>
    <alternativeName>
        <fullName evidence="7">tRNA(m7G46)-methyltransferase</fullName>
    </alternativeName>
</protein>
<accession>F5YR92</accession>
<keyword evidence="4 7" id="KW-0808">Transferase</keyword>
<dbReference type="UniPathway" id="UPA00989"/>
<dbReference type="SUPFAM" id="SSF53335">
    <property type="entry name" value="S-adenosyl-L-methionine-dependent methyltransferases"/>
    <property type="match status" value="1"/>
</dbReference>
<dbReference type="InterPro" id="IPR003358">
    <property type="entry name" value="tRNA_(Gua-N-7)_MeTrfase_Trmb"/>
</dbReference>
<feature type="binding site" evidence="7">
    <location>
        <position position="79"/>
    </location>
    <ligand>
        <name>S-adenosyl-L-methionine</name>
        <dbReference type="ChEBI" id="CHEBI:59789"/>
    </ligand>
</feature>
<dbReference type="Proteomes" id="UP000009223">
    <property type="component" value="Chromosome"/>
</dbReference>
<comment type="caution">
    <text evidence="7">Lacks conserved residue(s) required for the propagation of feature annotation.</text>
</comment>
<organism evidence="8 9">
    <name type="scientific">Treponema primitia (strain ATCC BAA-887 / DSM 12427 / ZAS-2)</name>
    <dbReference type="NCBI Taxonomy" id="545694"/>
    <lineage>
        <taxon>Bacteria</taxon>
        <taxon>Pseudomonadati</taxon>
        <taxon>Spirochaetota</taxon>
        <taxon>Spirochaetia</taxon>
        <taxon>Spirochaetales</taxon>
        <taxon>Treponemataceae</taxon>
        <taxon>Treponema</taxon>
    </lineage>
</organism>
<keyword evidence="3 7" id="KW-0489">Methyltransferase</keyword>
<dbReference type="PROSITE" id="PS51625">
    <property type="entry name" value="SAM_MT_TRMB"/>
    <property type="match status" value="1"/>
</dbReference>
<comment type="catalytic activity">
    <reaction evidence="1 7">
        <text>guanosine(46) in tRNA + S-adenosyl-L-methionine = N(7)-methylguanosine(46) in tRNA + S-adenosyl-L-homocysteine</text>
        <dbReference type="Rhea" id="RHEA:42708"/>
        <dbReference type="Rhea" id="RHEA-COMP:10188"/>
        <dbReference type="Rhea" id="RHEA-COMP:10189"/>
        <dbReference type="ChEBI" id="CHEBI:57856"/>
        <dbReference type="ChEBI" id="CHEBI:59789"/>
        <dbReference type="ChEBI" id="CHEBI:74269"/>
        <dbReference type="ChEBI" id="CHEBI:74480"/>
        <dbReference type="EC" id="2.1.1.33"/>
    </reaction>
</comment>
<dbReference type="PANTHER" id="PTHR23417">
    <property type="entry name" value="3-DEOXY-D-MANNO-OCTULOSONIC-ACID TRANSFERASE/TRNA GUANINE-N 7 - -METHYLTRANSFERASE"/>
    <property type="match status" value="1"/>
</dbReference>
<dbReference type="KEGG" id="tpi:TREPR_2641"/>
<dbReference type="STRING" id="545694.TREPR_2641"/>
<keyword evidence="9" id="KW-1185">Reference proteome</keyword>
<dbReference type="GO" id="GO:0008176">
    <property type="term" value="F:tRNA (guanine(46)-N7)-methyltransferase activity"/>
    <property type="evidence" value="ECO:0007669"/>
    <property type="project" value="UniProtKB-UniRule"/>
</dbReference>
<evidence type="ECO:0000256" key="4">
    <source>
        <dbReference type="ARBA" id="ARBA00022679"/>
    </source>
</evidence>
<dbReference type="NCBIfam" id="TIGR00091">
    <property type="entry name" value="tRNA (guanosine(46)-N7)-methyltransferase TrmB"/>
    <property type="match status" value="1"/>
</dbReference>
<evidence type="ECO:0000256" key="3">
    <source>
        <dbReference type="ARBA" id="ARBA00022603"/>
    </source>
</evidence>
<evidence type="ECO:0000256" key="2">
    <source>
        <dbReference type="ARBA" id="ARBA00003015"/>
    </source>
</evidence>
<evidence type="ECO:0000313" key="8">
    <source>
        <dbReference type="EMBL" id="AEF85206.1"/>
    </source>
</evidence>
<proteinExistence type="inferred from homology"/>
<gene>
    <name evidence="7 8" type="primary">trmB</name>
    <name evidence="8" type="ordered locus">TREPR_2641</name>
</gene>
<dbReference type="InterPro" id="IPR029063">
    <property type="entry name" value="SAM-dependent_MTases_sf"/>
</dbReference>
<dbReference type="CDD" id="cd02440">
    <property type="entry name" value="AdoMet_MTases"/>
    <property type="match status" value="1"/>
</dbReference>
<evidence type="ECO:0000256" key="5">
    <source>
        <dbReference type="ARBA" id="ARBA00022691"/>
    </source>
</evidence>
<evidence type="ECO:0000256" key="6">
    <source>
        <dbReference type="ARBA" id="ARBA00022694"/>
    </source>
</evidence>
<keyword evidence="6 7" id="KW-0819">tRNA processing</keyword>
<feature type="binding site" evidence="7">
    <location>
        <position position="165"/>
    </location>
    <ligand>
        <name>substrate</name>
    </ligand>
</feature>
<dbReference type="EMBL" id="CP001843">
    <property type="protein sequence ID" value="AEF85206.1"/>
    <property type="molecule type" value="Genomic_DNA"/>
</dbReference>
<feature type="binding site" evidence="7">
    <location>
        <position position="133"/>
    </location>
    <ligand>
        <name>substrate</name>
    </ligand>
</feature>
<name>F5YR92_TREPZ</name>
<feature type="binding site" evidence="7">
    <location>
        <position position="106"/>
    </location>
    <ligand>
        <name>S-adenosyl-L-methionine</name>
        <dbReference type="ChEBI" id="CHEBI:59789"/>
    </ligand>
</feature>
<dbReference type="EC" id="2.1.1.33" evidence="7"/>
<feature type="binding site" evidence="7">
    <location>
        <begin position="200"/>
        <end position="203"/>
    </location>
    <ligand>
        <name>substrate</name>
    </ligand>
</feature>
<dbReference type="AlphaFoldDB" id="F5YR92"/>
<dbReference type="HAMAP" id="MF_01057">
    <property type="entry name" value="tRNA_methyltr_TrmB"/>
    <property type="match status" value="1"/>
</dbReference>
<dbReference type="Pfam" id="PF02390">
    <property type="entry name" value="Methyltransf_4"/>
    <property type="match status" value="1"/>
</dbReference>
<comment type="function">
    <text evidence="2 7">Catalyzes the formation of N(7)-methylguanine at position 46 (m7G46) in tRNA.</text>
</comment>
<evidence type="ECO:0000313" key="9">
    <source>
        <dbReference type="Proteomes" id="UP000009223"/>
    </source>
</evidence>
<dbReference type="OrthoDB" id="9802090at2"/>
<dbReference type="GO" id="GO:0043527">
    <property type="term" value="C:tRNA methyltransferase complex"/>
    <property type="evidence" value="ECO:0007669"/>
    <property type="project" value="TreeGrafter"/>
</dbReference>
<dbReference type="PANTHER" id="PTHR23417:SF14">
    <property type="entry name" value="PENTACOTRIPEPTIDE-REPEAT REGION OF PRORP DOMAIN-CONTAINING PROTEIN"/>
    <property type="match status" value="1"/>
</dbReference>
<comment type="similarity">
    <text evidence="7">Belongs to the class I-like SAM-binding methyltransferase superfamily. TrmB family.</text>
</comment>
<dbReference type="HOGENOM" id="CLU_050910_0_1_12"/>
<reference evidence="9" key="1">
    <citation type="submission" date="2009-12" db="EMBL/GenBank/DDBJ databases">
        <title>Complete sequence of Treponema primitia strain ZAS-2.</title>
        <authorList>
            <person name="Tetu S.G."/>
            <person name="Matson E."/>
            <person name="Ren Q."/>
            <person name="Seshadri R."/>
            <person name="Elbourne L."/>
            <person name="Hassan K.A."/>
            <person name="Durkin A."/>
            <person name="Radune D."/>
            <person name="Mohamoud Y."/>
            <person name="Shay R."/>
            <person name="Jin S."/>
            <person name="Zhang X."/>
            <person name="Lucey K."/>
            <person name="Ballor N.R."/>
            <person name="Ottesen E."/>
            <person name="Rosenthal R."/>
            <person name="Allen A."/>
            <person name="Leadbetter J.R."/>
            <person name="Paulsen I.T."/>
        </authorList>
    </citation>
    <scope>NUCLEOTIDE SEQUENCE [LARGE SCALE GENOMIC DNA]</scope>
    <source>
        <strain evidence="9">ATCC BAA-887 / DSM 12427 / ZAS-2</strain>
    </source>
</reference>
<feature type="binding site" evidence="7">
    <location>
        <position position="54"/>
    </location>
    <ligand>
        <name>S-adenosyl-L-methionine</name>
        <dbReference type="ChEBI" id="CHEBI:59789"/>
    </ligand>
</feature>
<dbReference type="RefSeq" id="WP_015707583.1">
    <property type="nucleotide sequence ID" value="NC_015578.1"/>
</dbReference>
<evidence type="ECO:0000256" key="1">
    <source>
        <dbReference type="ARBA" id="ARBA00000142"/>
    </source>
</evidence>
<dbReference type="Gene3D" id="3.40.50.150">
    <property type="entry name" value="Vaccinia Virus protein VP39"/>
    <property type="match status" value="1"/>
</dbReference>
<keyword evidence="5 7" id="KW-0949">S-adenosyl-L-methionine</keyword>
<dbReference type="InterPro" id="IPR055361">
    <property type="entry name" value="tRNA_methyltr_TrmB_bact"/>
</dbReference>
<dbReference type="eggNOG" id="COG0220">
    <property type="taxonomic scope" value="Bacteria"/>
</dbReference>
<feature type="binding site" evidence="7">
    <location>
        <position position="129"/>
    </location>
    <ligand>
        <name>S-adenosyl-L-methionine</name>
        <dbReference type="ChEBI" id="CHEBI:59789"/>
    </ligand>
</feature>